<dbReference type="AlphaFoldDB" id="A0A1B9FRS7"/>
<dbReference type="EMBL" id="CP144543">
    <property type="protein sequence ID" value="WVW82764.1"/>
    <property type="molecule type" value="Genomic_DNA"/>
</dbReference>
<feature type="compositionally biased region" description="Basic and acidic residues" evidence="1">
    <location>
        <begin position="97"/>
        <end position="113"/>
    </location>
</feature>
<proteinExistence type="predicted"/>
<protein>
    <submittedName>
        <fullName evidence="2">Uncharacterized protein</fullName>
    </submittedName>
</protein>
<dbReference type="GeneID" id="30213555"/>
<dbReference type="VEuPathDB" id="FungiDB:I302_09156"/>
<reference evidence="3" key="2">
    <citation type="submission" date="2013-07" db="EMBL/GenBank/DDBJ databases">
        <authorList>
            <consortium name="The Broad Institute Genome Sequencing Platform"/>
            <person name="Cuomo C."/>
            <person name="Litvintseva A."/>
            <person name="Chen Y."/>
            <person name="Heitman J."/>
            <person name="Sun S."/>
            <person name="Springer D."/>
            <person name="Dromer F."/>
            <person name="Young S.K."/>
            <person name="Zeng Q."/>
            <person name="Gargeya S."/>
            <person name="Fitzgerald M."/>
            <person name="Abouelleil A."/>
            <person name="Alvarado L."/>
            <person name="Berlin A.M."/>
            <person name="Chapman S.B."/>
            <person name="Dewar J."/>
            <person name="Goldberg J."/>
            <person name="Griggs A."/>
            <person name="Gujja S."/>
            <person name="Hansen M."/>
            <person name="Howarth C."/>
            <person name="Imamovic A."/>
            <person name="Larimer J."/>
            <person name="McCowan C."/>
            <person name="Murphy C."/>
            <person name="Pearson M."/>
            <person name="Priest M."/>
            <person name="Roberts A."/>
            <person name="Saif S."/>
            <person name="Shea T."/>
            <person name="Sykes S."/>
            <person name="Wortman J."/>
            <person name="Nusbaum C."/>
            <person name="Birren B."/>
        </authorList>
    </citation>
    <scope>NUCLEOTIDE SEQUENCE</scope>
    <source>
        <strain evidence="3">CBS 10118</strain>
    </source>
</reference>
<dbReference type="Proteomes" id="UP000092730">
    <property type="component" value="Chromosome 3"/>
</dbReference>
<gene>
    <name evidence="2" type="ORF">I302_09156</name>
    <name evidence="3" type="ORF">I302_104775</name>
</gene>
<evidence type="ECO:0000256" key="1">
    <source>
        <dbReference type="SAM" id="MobiDB-lite"/>
    </source>
</evidence>
<name>A0A1B9FRS7_9TREE</name>
<accession>A0A1B9FRS7</accession>
<dbReference type="OrthoDB" id="10621905at2759"/>
<evidence type="ECO:0000313" key="4">
    <source>
        <dbReference type="Proteomes" id="UP000092730"/>
    </source>
</evidence>
<organism evidence="2">
    <name type="scientific">Kwoniella bestiolae CBS 10118</name>
    <dbReference type="NCBI Taxonomy" id="1296100"/>
    <lineage>
        <taxon>Eukaryota</taxon>
        <taxon>Fungi</taxon>
        <taxon>Dikarya</taxon>
        <taxon>Basidiomycota</taxon>
        <taxon>Agaricomycotina</taxon>
        <taxon>Tremellomycetes</taxon>
        <taxon>Tremellales</taxon>
        <taxon>Cryptococcaceae</taxon>
        <taxon>Kwoniella</taxon>
    </lineage>
</organism>
<evidence type="ECO:0000313" key="3">
    <source>
        <dbReference type="EMBL" id="WVW82764.1"/>
    </source>
</evidence>
<keyword evidence="4" id="KW-1185">Reference proteome</keyword>
<dbReference type="RefSeq" id="XP_019042547.1">
    <property type="nucleotide sequence ID" value="XM_019195724.1"/>
</dbReference>
<dbReference type="KEGG" id="kbi:30213555"/>
<reference evidence="2" key="3">
    <citation type="submission" date="2016-07" db="EMBL/GenBank/DDBJ databases">
        <title>Evolution of pathogenesis and genome organization in the Tremellales.</title>
        <authorList>
            <person name="Cuomo C."/>
            <person name="Litvintseva A."/>
            <person name="Heitman J."/>
            <person name="Chen Y."/>
            <person name="Sun S."/>
            <person name="Springer D."/>
            <person name="Dromer F."/>
            <person name="Young S."/>
            <person name="Zeng Q."/>
            <person name="Chapman S."/>
            <person name="Gujja S."/>
            <person name="Saif S."/>
            <person name="Birren B."/>
        </authorList>
    </citation>
    <scope>NUCLEOTIDE SEQUENCE</scope>
    <source>
        <strain evidence="2">CBS 10118</strain>
    </source>
</reference>
<evidence type="ECO:0000313" key="2">
    <source>
        <dbReference type="EMBL" id="OCF21477.1"/>
    </source>
</evidence>
<sequence length="149" mass="16972">MADEDAFDTELDSWLIQTFEKKEKEVRYDHRGVAPLGVEPTANVLRAIFDLHADFQLNQGKDPSDTRAHLEKESMDHVLALAWDLDKAYGGTRHQEMERPDLHHWDPEHDQRVYADSTESGDEVDAMDIDTFEVTVCSRGDTGSQKAQS</sequence>
<reference evidence="3" key="4">
    <citation type="submission" date="2024-02" db="EMBL/GenBank/DDBJ databases">
        <title>Comparative genomics of Cryptococcus and Kwoniella reveals pathogenesis evolution and contrasting modes of karyotype evolution via chromosome fusion or intercentromeric recombination.</title>
        <authorList>
            <person name="Coelho M.A."/>
            <person name="David-Palma M."/>
            <person name="Shea T."/>
            <person name="Bowers K."/>
            <person name="McGinley-Smith S."/>
            <person name="Mohammad A.W."/>
            <person name="Gnirke A."/>
            <person name="Yurkov A.M."/>
            <person name="Nowrousian M."/>
            <person name="Sun S."/>
            <person name="Cuomo C.A."/>
            <person name="Heitman J."/>
        </authorList>
    </citation>
    <scope>NUCLEOTIDE SEQUENCE</scope>
    <source>
        <strain evidence="3">CBS 10118</strain>
    </source>
</reference>
<feature type="region of interest" description="Disordered" evidence="1">
    <location>
        <begin position="97"/>
        <end position="127"/>
    </location>
</feature>
<dbReference type="EMBL" id="KV700382">
    <property type="protein sequence ID" value="OCF21477.1"/>
    <property type="molecule type" value="Genomic_DNA"/>
</dbReference>
<reference evidence="2" key="1">
    <citation type="submission" date="2013-07" db="EMBL/GenBank/DDBJ databases">
        <title>The Genome Sequence of Cryptococcus bestiolae CBS10118.</title>
        <authorList>
            <consortium name="The Broad Institute Genome Sequencing Platform"/>
            <person name="Cuomo C."/>
            <person name="Litvintseva A."/>
            <person name="Chen Y."/>
            <person name="Heitman J."/>
            <person name="Sun S."/>
            <person name="Springer D."/>
            <person name="Dromer F."/>
            <person name="Young S.K."/>
            <person name="Zeng Q."/>
            <person name="Gargeya S."/>
            <person name="Fitzgerald M."/>
            <person name="Abouelleil A."/>
            <person name="Alvarado L."/>
            <person name="Berlin A.M."/>
            <person name="Chapman S.B."/>
            <person name="Dewar J."/>
            <person name="Goldberg J."/>
            <person name="Griggs A."/>
            <person name="Gujja S."/>
            <person name="Hansen M."/>
            <person name="Howarth C."/>
            <person name="Imamovic A."/>
            <person name="Larimer J."/>
            <person name="McCowan C."/>
            <person name="Murphy C."/>
            <person name="Pearson M."/>
            <person name="Priest M."/>
            <person name="Roberts A."/>
            <person name="Saif S."/>
            <person name="Shea T."/>
            <person name="Sykes S."/>
            <person name="Wortman J."/>
            <person name="Nusbaum C."/>
            <person name="Birren B."/>
        </authorList>
    </citation>
    <scope>NUCLEOTIDE SEQUENCE [LARGE SCALE GENOMIC DNA]</scope>
    <source>
        <strain evidence="2">CBS 10118</strain>
    </source>
</reference>